<reference evidence="2 3" key="1">
    <citation type="submission" date="2019-01" db="EMBL/GenBank/DDBJ databases">
        <title>Coherence of Microcystis species and biogeography revealed through population genomics.</title>
        <authorList>
            <person name="Perez-Carrascal O.M."/>
            <person name="Terrat Y."/>
            <person name="Giani A."/>
            <person name="Fortin N."/>
            <person name="Tromas N."/>
            <person name="Shapiro B.J."/>
        </authorList>
    </citation>
    <scope>NUCLEOTIDE SEQUENCE [LARGE SCALE GENOMIC DNA]</scope>
    <source>
        <strain evidence="2">Mn_MB_F_20050700_S1D</strain>
    </source>
</reference>
<dbReference type="InterPro" id="IPR039365">
    <property type="entry name" value="IS701-like"/>
</dbReference>
<gene>
    <name evidence="2" type="ORF">EWV54_22815</name>
</gene>
<protein>
    <recommendedName>
        <fullName evidence="1">Transposase IS701-like DDE domain-containing protein</fullName>
    </recommendedName>
</protein>
<dbReference type="PANTHER" id="PTHR33627:SF1">
    <property type="entry name" value="TRANSPOSASE"/>
    <property type="match status" value="1"/>
</dbReference>
<evidence type="ECO:0000313" key="2">
    <source>
        <dbReference type="EMBL" id="TRU81960.1"/>
    </source>
</evidence>
<evidence type="ECO:0000259" key="1">
    <source>
        <dbReference type="Pfam" id="PF13546"/>
    </source>
</evidence>
<feature type="domain" description="Transposase IS701-like DDE" evidence="1">
    <location>
        <begin position="73"/>
        <end position="118"/>
    </location>
</feature>
<evidence type="ECO:0000313" key="3">
    <source>
        <dbReference type="Proteomes" id="UP000319191"/>
    </source>
</evidence>
<dbReference type="Proteomes" id="UP000319191">
    <property type="component" value="Unassembled WGS sequence"/>
</dbReference>
<dbReference type="Pfam" id="PF13546">
    <property type="entry name" value="DDE_5"/>
    <property type="match status" value="1"/>
</dbReference>
<dbReference type="InterPro" id="IPR038721">
    <property type="entry name" value="IS701-like_DDE_dom"/>
</dbReference>
<comment type="caution">
    <text evidence="2">The sequence shown here is derived from an EMBL/GenBank/DDBJ whole genome shotgun (WGS) entry which is preliminary data.</text>
</comment>
<organism evidence="2 3">
    <name type="scientific">Microcystis novacekii Mn_MB_F_20050700_S1D</name>
    <dbReference type="NCBI Taxonomy" id="2486266"/>
    <lineage>
        <taxon>Bacteria</taxon>
        <taxon>Bacillati</taxon>
        <taxon>Cyanobacteriota</taxon>
        <taxon>Cyanophyceae</taxon>
        <taxon>Oscillatoriophycideae</taxon>
        <taxon>Chroococcales</taxon>
        <taxon>Microcystaceae</taxon>
        <taxon>Microcystis</taxon>
    </lineage>
</organism>
<dbReference type="EMBL" id="SFAV01000320">
    <property type="protein sequence ID" value="TRU81960.1"/>
    <property type="molecule type" value="Genomic_DNA"/>
</dbReference>
<sequence length="119" mass="13480">MLLPVSRAISRSEKLRVFQIPAYRSALGDKKKDLAGDSERGRIRKRTRVTPFFDEFTLVSQGAERKETKIILSVLVEREITVIIDETGDKKKGKTTDYVKRQYIGNIGKVEKGIVSVNP</sequence>
<accession>A0A552IER2</accession>
<name>A0A552IER2_9CHRO</name>
<dbReference type="PANTHER" id="PTHR33627">
    <property type="entry name" value="TRANSPOSASE"/>
    <property type="match status" value="1"/>
</dbReference>
<dbReference type="AlphaFoldDB" id="A0A552IER2"/>
<proteinExistence type="predicted"/>